<dbReference type="Pfam" id="PF00563">
    <property type="entry name" value="EAL"/>
    <property type="match status" value="1"/>
</dbReference>
<evidence type="ECO:0000256" key="1">
    <source>
        <dbReference type="ARBA" id="ARBA00004651"/>
    </source>
</evidence>
<dbReference type="EMBL" id="JAUSVY010000004">
    <property type="protein sequence ID" value="MDQ0505385.1"/>
    <property type="molecule type" value="Genomic_DNA"/>
</dbReference>
<dbReference type="SUPFAM" id="SSF141868">
    <property type="entry name" value="EAL domain-like"/>
    <property type="match status" value="1"/>
</dbReference>
<dbReference type="PANTHER" id="PTHR33121:SF79">
    <property type="entry name" value="CYCLIC DI-GMP PHOSPHODIESTERASE PDED-RELATED"/>
    <property type="match status" value="1"/>
</dbReference>
<keyword evidence="7 10" id="KW-1133">Transmembrane helix</keyword>
<evidence type="ECO:0000256" key="6">
    <source>
        <dbReference type="ARBA" id="ARBA00022801"/>
    </source>
</evidence>
<dbReference type="PROSITE" id="PS50883">
    <property type="entry name" value="EAL"/>
    <property type="match status" value="1"/>
</dbReference>
<evidence type="ECO:0000256" key="7">
    <source>
        <dbReference type="ARBA" id="ARBA00022989"/>
    </source>
</evidence>
<evidence type="ECO:0000256" key="9">
    <source>
        <dbReference type="ARBA" id="ARBA00034290"/>
    </source>
</evidence>
<keyword evidence="6" id="KW-0378">Hydrolase</keyword>
<dbReference type="EC" id="3.1.4.52" evidence="2"/>
<evidence type="ECO:0000256" key="2">
    <source>
        <dbReference type="ARBA" id="ARBA00012282"/>
    </source>
</evidence>
<dbReference type="Proteomes" id="UP001241747">
    <property type="component" value="Unassembled WGS sequence"/>
</dbReference>
<dbReference type="CDD" id="cd01948">
    <property type="entry name" value="EAL"/>
    <property type="match status" value="1"/>
</dbReference>
<keyword evidence="13" id="KW-1185">Reference proteome</keyword>
<evidence type="ECO:0000256" key="10">
    <source>
        <dbReference type="SAM" id="Phobius"/>
    </source>
</evidence>
<evidence type="ECO:0000313" key="12">
    <source>
        <dbReference type="EMBL" id="MDQ0505385.1"/>
    </source>
</evidence>
<dbReference type="PROSITE" id="PS51257">
    <property type="entry name" value="PROKAR_LIPOPROTEIN"/>
    <property type="match status" value="1"/>
</dbReference>
<dbReference type="InterPro" id="IPR024744">
    <property type="entry name" value="CSS-motif_dom"/>
</dbReference>
<keyword evidence="3" id="KW-1003">Cell membrane</keyword>
<feature type="transmembrane region" description="Helical" evidence="10">
    <location>
        <begin position="240"/>
        <end position="260"/>
    </location>
</feature>
<evidence type="ECO:0000256" key="8">
    <source>
        <dbReference type="ARBA" id="ARBA00023136"/>
    </source>
</evidence>
<evidence type="ECO:0000256" key="4">
    <source>
        <dbReference type="ARBA" id="ARBA00022636"/>
    </source>
</evidence>
<evidence type="ECO:0000259" key="11">
    <source>
        <dbReference type="PROSITE" id="PS50883"/>
    </source>
</evidence>
<keyword evidence="4" id="KW-0973">c-di-GMP</keyword>
<feature type="transmembrane region" description="Helical" evidence="10">
    <location>
        <begin position="12"/>
        <end position="33"/>
    </location>
</feature>
<dbReference type="PANTHER" id="PTHR33121">
    <property type="entry name" value="CYCLIC DI-GMP PHOSPHODIESTERASE PDEF"/>
    <property type="match status" value="1"/>
</dbReference>
<protein>
    <recommendedName>
        <fullName evidence="2">cyclic-guanylate-specific phosphodiesterase</fullName>
        <ecNumber evidence="2">3.1.4.52</ecNumber>
    </recommendedName>
</protein>
<dbReference type="InterPro" id="IPR050706">
    <property type="entry name" value="Cyclic-di-GMP_PDE-like"/>
</dbReference>
<feature type="domain" description="EAL" evidence="11">
    <location>
        <begin position="266"/>
        <end position="511"/>
    </location>
</feature>
<dbReference type="InterPro" id="IPR035919">
    <property type="entry name" value="EAL_sf"/>
</dbReference>
<dbReference type="RefSeq" id="WP_237344548.1">
    <property type="nucleotide sequence ID" value="NZ_JABWGX010000004.1"/>
</dbReference>
<reference evidence="12 13" key="1">
    <citation type="submission" date="2023-07" db="EMBL/GenBank/DDBJ databases">
        <title>Genomic Encyclopedia of Type Strains, Phase IV (KMG-IV): sequencing the most valuable type-strain genomes for metagenomic binning, comparative biology and taxonomic classification.</title>
        <authorList>
            <person name="Goeker M."/>
        </authorList>
    </citation>
    <scope>NUCLEOTIDE SEQUENCE [LARGE SCALE GENOMIC DNA]</scope>
    <source>
        <strain evidence="12 13">DSM 3770</strain>
    </source>
</reference>
<comment type="subcellular location">
    <subcellularLocation>
        <location evidence="1">Cell membrane</location>
        <topology evidence="1">Multi-pass membrane protein</topology>
    </subcellularLocation>
</comment>
<evidence type="ECO:0000256" key="3">
    <source>
        <dbReference type="ARBA" id="ARBA00022475"/>
    </source>
</evidence>
<evidence type="ECO:0000256" key="5">
    <source>
        <dbReference type="ARBA" id="ARBA00022692"/>
    </source>
</evidence>
<dbReference type="Pfam" id="PF12792">
    <property type="entry name" value="CSS-motif"/>
    <property type="match status" value="1"/>
</dbReference>
<gene>
    <name evidence="12" type="ORF">QOZ94_002181</name>
</gene>
<name>A0ABU0LE25_XANAG</name>
<dbReference type="InterPro" id="IPR001633">
    <property type="entry name" value="EAL_dom"/>
</dbReference>
<comment type="caution">
    <text evidence="12">The sequence shown here is derived from an EMBL/GenBank/DDBJ whole genome shotgun (WGS) entry which is preliminary data.</text>
</comment>
<comment type="catalytic activity">
    <reaction evidence="9">
        <text>3',3'-c-di-GMP + H2O = 5'-phosphoguanylyl(3'-&gt;5')guanosine + H(+)</text>
        <dbReference type="Rhea" id="RHEA:24902"/>
        <dbReference type="ChEBI" id="CHEBI:15377"/>
        <dbReference type="ChEBI" id="CHEBI:15378"/>
        <dbReference type="ChEBI" id="CHEBI:58754"/>
        <dbReference type="ChEBI" id="CHEBI:58805"/>
        <dbReference type="EC" id="3.1.4.52"/>
    </reaction>
</comment>
<keyword evidence="5 10" id="KW-0812">Transmembrane</keyword>
<keyword evidence="8 10" id="KW-0472">Membrane</keyword>
<dbReference type="SMART" id="SM00052">
    <property type="entry name" value="EAL"/>
    <property type="match status" value="1"/>
</dbReference>
<organism evidence="12 13">
    <name type="scientific">Xanthobacter agilis</name>
    <dbReference type="NCBI Taxonomy" id="47492"/>
    <lineage>
        <taxon>Bacteria</taxon>
        <taxon>Pseudomonadati</taxon>
        <taxon>Pseudomonadota</taxon>
        <taxon>Alphaproteobacteria</taxon>
        <taxon>Hyphomicrobiales</taxon>
        <taxon>Xanthobacteraceae</taxon>
        <taxon>Xanthobacter</taxon>
    </lineage>
</organism>
<proteinExistence type="predicted"/>
<sequence>MGQMRTTWADRVTILAFAAVGCILFLAIGQVTLLELSWPQLAAYLDKVLDRSVAVARAGIDTIAVIDRSGAEICSASDLGNMRYELFLNEYLSDIGRTVGNRILCSAGWGQLSNSVALPEPIRRQTSGTELWANARSPLDPRLVVDMARRGSVIVFTSPSAFKPFEGSDGTLAALVVTHDGRHVFRAFGDTRGLGARLTAAQPGFEFGPRITAVSCAGTFDICVVAALSNVNILRQPAPIWLGIGAAGAVTAGCVGMVLVQRRRVLASLPQQIRRAVSLGRLTMAYQPLVRLSDRRMVGVEALARLTDDRGRPIPPDIFIAIAEEKGFIGVVTRKVISLTLTQMRGRLTGDEAFDVHINFAVTDLLDDRLLTYLDGEVSRLGISPARVVIELTERSTAEHDRLREAVETLRRRGYKFFIDDFGTGYSNLAYLARLPINGIKMDKMFTKAIGKAAASSAIVDTICATARSLNVELVAEGVEEPEQAARILELFPRAVGQGWLFGKPVPAEHL</sequence>
<accession>A0ABU0LE25</accession>
<dbReference type="Gene3D" id="3.20.20.450">
    <property type="entry name" value="EAL domain"/>
    <property type="match status" value="1"/>
</dbReference>
<evidence type="ECO:0000313" key="13">
    <source>
        <dbReference type="Proteomes" id="UP001241747"/>
    </source>
</evidence>